<feature type="transmembrane region" description="Helical" evidence="8">
    <location>
        <begin position="101"/>
        <end position="119"/>
    </location>
</feature>
<dbReference type="OrthoDB" id="119971at2"/>
<evidence type="ECO:0000256" key="1">
    <source>
        <dbReference type="ARBA" id="ARBA00004651"/>
    </source>
</evidence>
<evidence type="ECO:0000256" key="6">
    <source>
        <dbReference type="ARBA" id="ARBA00023136"/>
    </source>
</evidence>
<evidence type="ECO:0000256" key="5">
    <source>
        <dbReference type="ARBA" id="ARBA00022989"/>
    </source>
</evidence>
<dbReference type="KEGG" id="talb:FTW19_16525"/>
<sequence>MRRVAEFLVVAICTLAFAFTAIGICTLLLTGNSAGNHDFISYWAAGQQLIHHQNPYDANAILRIEHSAGFPVGYQALIMRNPPSALLLTLPLGFVGLRTAALLWSLLSLSCLIVSVRLLRQKGRLSFLGYTFAPALACLLAGQTSLLVLLGFVLFLRLHETQHFLAGCSLWLCALKPHLFLPFAVALILSSLIKRRYSLLAGAVLALAVSSSVALYFDPSVWNHYSQMMHGHELEGEFIPCLSVALRFALQSPWVQYLPALLGSIWAVVYFSKHSWTEHVGLLLLVSVLLAPYAWFTDQAVLIAALLPAAYLTSSRSMIAFLALISAAIEIQTLLGVSMHSWTYLWTAPAWITWYFFASSYAMKVNDPPTLGAAIAIENA</sequence>
<feature type="transmembrane region" description="Helical" evidence="8">
    <location>
        <begin position="131"/>
        <end position="158"/>
    </location>
</feature>
<protein>
    <submittedName>
        <fullName evidence="9">DUF2029 domain-containing protein</fullName>
    </submittedName>
</protein>
<evidence type="ECO:0000256" key="3">
    <source>
        <dbReference type="ARBA" id="ARBA00022679"/>
    </source>
</evidence>
<feature type="transmembrane region" description="Helical" evidence="8">
    <location>
        <begin position="197"/>
        <end position="217"/>
    </location>
</feature>
<feature type="transmembrane region" description="Helical" evidence="8">
    <location>
        <begin position="344"/>
        <end position="363"/>
    </location>
</feature>
<keyword evidence="4 8" id="KW-0812">Transmembrane</keyword>
<dbReference type="GO" id="GO:0016758">
    <property type="term" value="F:hexosyltransferase activity"/>
    <property type="evidence" value="ECO:0007669"/>
    <property type="project" value="InterPro"/>
</dbReference>
<evidence type="ECO:0000256" key="2">
    <source>
        <dbReference type="ARBA" id="ARBA00022475"/>
    </source>
</evidence>
<gene>
    <name evidence="9" type="ORF">FTW19_16525</name>
</gene>
<evidence type="ECO:0000256" key="7">
    <source>
        <dbReference type="ARBA" id="ARBA00024033"/>
    </source>
</evidence>
<comment type="subcellular location">
    <subcellularLocation>
        <location evidence="1">Cell membrane</location>
        <topology evidence="1">Multi-pass membrane protein</topology>
    </subcellularLocation>
</comment>
<dbReference type="Proteomes" id="UP000321820">
    <property type="component" value="Chromosome"/>
</dbReference>
<evidence type="ECO:0000256" key="4">
    <source>
        <dbReference type="ARBA" id="ARBA00022692"/>
    </source>
</evidence>
<reference evidence="9 10" key="1">
    <citation type="submission" date="2019-08" db="EMBL/GenBank/DDBJ databases">
        <title>Complete genome sequence of Terriglobus albidus strain ORNL.</title>
        <authorList>
            <person name="Podar M."/>
        </authorList>
    </citation>
    <scope>NUCLEOTIDE SEQUENCE [LARGE SCALE GENOMIC DNA]</scope>
    <source>
        <strain evidence="9 10">ORNL</strain>
    </source>
</reference>
<dbReference type="Pfam" id="PF09594">
    <property type="entry name" value="GT87"/>
    <property type="match status" value="1"/>
</dbReference>
<feature type="transmembrane region" description="Helical" evidence="8">
    <location>
        <begin position="7"/>
        <end position="29"/>
    </location>
</feature>
<evidence type="ECO:0000313" key="10">
    <source>
        <dbReference type="Proteomes" id="UP000321820"/>
    </source>
</evidence>
<dbReference type="GO" id="GO:0005886">
    <property type="term" value="C:plasma membrane"/>
    <property type="evidence" value="ECO:0007669"/>
    <property type="project" value="UniProtKB-SubCell"/>
</dbReference>
<dbReference type="InterPro" id="IPR018584">
    <property type="entry name" value="GT87"/>
</dbReference>
<keyword evidence="3" id="KW-0808">Transferase</keyword>
<feature type="transmembrane region" description="Helical" evidence="8">
    <location>
        <begin position="164"/>
        <end position="190"/>
    </location>
</feature>
<feature type="transmembrane region" description="Helical" evidence="8">
    <location>
        <begin position="283"/>
        <end position="312"/>
    </location>
</feature>
<keyword evidence="5 8" id="KW-1133">Transmembrane helix</keyword>
<keyword evidence="2" id="KW-1003">Cell membrane</keyword>
<accession>A0A5B9ECM9</accession>
<organism evidence="9 10">
    <name type="scientific">Terriglobus albidus</name>
    <dbReference type="NCBI Taxonomy" id="1592106"/>
    <lineage>
        <taxon>Bacteria</taxon>
        <taxon>Pseudomonadati</taxon>
        <taxon>Acidobacteriota</taxon>
        <taxon>Terriglobia</taxon>
        <taxon>Terriglobales</taxon>
        <taxon>Acidobacteriaceae</taxon>
        <taxon>Terriglobus</taxon>
    </lineage>
</organism>
<dbReference type="EMBL" id="CP042806">
    <property type="protein sequence ID" value="QEE29459.1"/>
    <property type="molecule type" value="Genomic_DNA"/>
</dbReference>
<keyword evidence="6 8" id="KW-0472">Membrane</keyword>
<dbReference type="RefSeq" id="WP_147648651.1">
    <property type="nucleotide sequence ID" value="NZ_CP042806.1"/>
</dbReference>
<dbReference type="AlphaFoldDB" id="A0A5B9ECM9"/>
<proteinExistence type="inferred from homology"/>
<name>A0A5B9ECM9_9BACT</name>
<evidence type="ECO:0000256" key="8">
    <source>
        <dbReference type="SAM" id="Phobius"/>
    </source>
</evidence>
<keyword evidence="10" id="KW-1185">Reference proteome</keyword>
<comment type="similarity">
    <text evidence="7">Belongs to the glycosyltransferase 87 family.</text>
</comment>
<feature type="transmembrane region" description="Helical" evidence="8">
    <location>
        <begin position="254"/>
        <end position="271"/>
    </location>
</feature>
<evidence type="ECO:0000313" key="9">
    <source>
        <dbReference type="EMBL" id="QEE29459.1"/>
    </source>
</evidence>